<accession>A0ABQ6K4D3</accession>
<sequence length="243" mass="24736">MSIHLVGGGWRAETFGDVLAEFVAEAAARAAGSGRMVPRLGLLIVNPAELDPEEEDAAVGFAAVFERVASAQPIVSIVTEGETFASSVLSDIDGLVVGGGLTPAYLAAVQPLIDEIRLLVADGLPYLGYSAGAMIAADRAIVGGWRLDGVPVCPAETAEDLDEVTVAEGIGLVDLAVDVHAAQWGTLSRLVAATEAGLVEGGVAIDEGTVLVVNDDGLRIAGSGNVWRVLDDAPGIVVGTLEA</sequence>
<gene>
    <name evidence="5" type="ORF">GCM10025881_05460</name>
</gene>
<evidence type="ECO:0000256" key="3">
    <source>
        <dbReference type="ARBA" id="ARBA00022801"/>
    </source>
</evidence>
<dbReference type="Proteomes" id="UP001157034">
    <property type="component" value="Unassembled WGS sequence"/>
</dbReference>
<dbReference type="EMBL" id="BSVB01000001">
    <property type="protein sequence ID" value="GMA93722.1"/>
    <property type="molecule type" value="Genomic_DNA"/>
</dbReference>
<evidence type="ECO:0000256" key="1">
    <source>
        <dbReference type="ARBA" id="ARBA00006534"/>
    </source>
</evidence>
<evidence type="ECO:0000256" key="4">
    <source>
        <dbReference type="ARBA" id="ARBA00022825"/>
    </source>
</evidence>
<comment type="similarity">
    <text evidence="1">Belongs to the peptidase S51 family.</text>
</comment>
<keyword evidence="2" id="KW-0645">Protease</keyword>
<dbReference type="RefSeq" id="WP_284252644.1">
    <property type="nucleotide sequence ID" value="NZ_BAAAQO010000003.1"/>
</dbReference>
<dbReference type="InterPro" id="IPR029062">
    <property type="entry name" value="Class_I_gatase-like"/>
</dbReference>
<evidence type="ECO:0008006" key="7">
    <source>
        <dbReference type="Google" id="ProtNLM"/>
    </source>
</evidence>
<name>A0ABQ6K4D3_9MICO</name>
<keyword evidence="6" id="KW-1185">Reference proteome</keyword>
<organism evidence="5 6">
    <name type="scientific">Pseudolysinimonas kribbensis</name>
    <dbReference type="NCBI Taxonomy" id="433641"/>
    <lineage>
        <taxon>Bacteria</taxon>
        <taxon>Bacillati</taxon>
        <taxon>Actinomycetota</taxon>
        <taxon>Actinomycetes</taxon>
        <taxon>Micrococcales</taxon>
        <taxon>Microbacteriaceae</taxon>
        <taxon>Pseudolysinimonas</taxon>
    </lineage>
</organism>
<dbReference type="InterPro" id="IPR005320">
    <property type="entry name" value="Peptidase_S51"/>
</dbReference>
<dbReference type="Gene3D" id="3.40.50.880">
    <property type="match status" value="1"/>
</dbReference>
<keyword evidence="4" id="KW-0720">Serine protease</keyword>
<dbReference type="Pfam" id="PF03575">
    <property type="entry name" value="Peptidase_S51"/>
    <property type="match status" value="1"/>
</dbReference>
<evidence type="ECO:0000313" key="6">
    <source>
        <dbReference type="Proteomes" id="UP001157034"/>
    </source>
</evidence>
<evidence type="ECO:0000256" key="2">
    <source>
        <dbReference type="ARBA" id="ARBA00022670"/>
    </source>
</evidence>
<reference evidence="6" key="1">
    <citation type="journal article" date="2019" name="Int. J. Syst. Evol. Microbiol.">
        <title>The Global Catalogue of Microorganisms (GCM) 10K type strain sequencing project: providing services to taxonomists for standard genome sequencing and annotation.</title>
        <authorList>
            <consortium name="The Broad Institute Genomics Platform"/>
            <consortium name="The Broad Institute Genome Sequencing Center for Infectious Disease"/>
            <person name="Wu L."/>
            <person name="Ma J."/>
        </authorList>
    </citation>
    <scope>NUCLEOTIDE SEQUENCE [LARGE SCALE GENOMIC DNA]</scope>
    <source>
        <strain evidence="6">NBRC 108894</strain>
    </source>
</reference>
<dbReference type="SUPFAM" id="SSF52317">
    <property type="entry name" value="Class I glutamine amidotransferase-like"/>
    <property type="match status" value="1"/>
</dbReference>
<proteinExistence type="inferred from homology"/>
<evidence type="ECO:0000313" key="5">
    <source>
        <dbReference type="EMBL" id="GMA93722.1"/>
    </source>
</evidence>
<keyword evidence="3" id="KW-0378">Hydrolase</keyword>
<protein>
    <recommendedName>
        <fullName evidence="7">Peptidase S51</fullName>
    </recommendedName>
</protein>
<comment type="caution">
    <text evidence="5">The sequence shown here is derived from an EMBL/GenBank/DDBJ whole genome shotgun (WGS) entry which is preliminary data.</text>
</comment>